<dbReference type="AlphaFoldDB" id="A0A9P1MG55"/>
<evidence type="ECO:0000313" key="3">
    <source>
        <dbReference type="Proteomes" id="UP000838763"/>
    </source>
</evidence>
<dbReference type="EMBL" id="CALLCH030000021">
    <property type="protein sequence ID" value="CAI4220047.1"/>
    <property type="molecule type" value="Genomic_DNA"/>
</dbReference>
<evidence type="ECO:0000313" key="2">
    <source>
        <dbReference type="EMBL" id="CAI4220047.1"/>
    </source>
</evidence>
<organism evidence="2 3">
    <name type="scientific">Parascedosporium putredinis</name>
    <dbReference type="NCBI Taxonomy" id="1442378"/>
    <lineage>
        <taxon>Eukaryota</taxon>
        <taxon>Fungi</taxon>
        <taxon>Dikarya</taxon>
        <taxon>Ascomycota</taxon>
        <taxon>Pezizomycotina</taxon>
        <taxon>Sordariomycetes</taxon>
        <taxon>Hypocreomycetidae</taxon>
        <taxon>Microascales</taxon>
        <taxon>Microascaceae</taxon>
        <taxon>Parascedosporium</taxon>
    </lineage>
</organism>
<proteinExistence type="predicted"/>
<keyword evidence="3" id="KW-1185">Reference proteome</keyword>
<reference evidence="2" key="1">
    <citation type="submission" date="2022-11" db="EMBL/GenBank/DDBJ databases">
        <authorList>
            <person name="Scott C."/>
            <person name="Bruce N."/>
        </authorList>
    </citation>
    <scope>NUCLEOTIDE SEQUENCE</scope>
</reference>
<feature type="signal peptide" evidence="1">
    <location>
        <begin position="1"/>
        <end position="18"/>
    </location>
</feature>
<feature type="chain" id="PRO_5040424367" evidence="1">
    <location>
        <begin position="19"/>
        <end position="143"/>
    </location>
</feature>
<accession>A0A9P1MG55</accession>
<sequence length="143" mass="16113">MIASVLAPLVALAALATASPEPSRHQKRCSPWSDPEFYQGYLPPVACWQDQDTACLPYIKEGTDLLLDAEHRLAVIYNIDEYCVATIAEELTRMDDGRKTYGWVEKHGTLTVIDGNILVISNMSEDAVETYANLVYYEDREWP</sequence>
<comment type="caution">
    <text evidence="2">The sequence shown here is derived from an EMBL/GenBank/DDBJ whole genome shotgun (WGS) entry which is preliminary data.</text>
</comment>
<dbReference type="OrthoDB" id="4842856at2759"/>
<gene>
    <name evidence="2" type="ORF">PPNO1_LOCUS9588</name>
</gene>
<protein>
    <submittedName>
        <fullName evidence="2">Uncharacterized protein</fullName>
    </submittedName>
</protein>
<name>A0A9P1MG55_9PEZI</name>
<keyword evidence="1" id="KW-0732">Signal</keyword>
<dbReference type="Proteomes" id="UP000838763">
    <property type="component" value="Unassembled WGS sequence"/>
</dbReference>
<evidence type="ECO:0000256" key="1">
    <source>
        <dbReference type="SAM" id="SignalP"/>
    </source>
</evidence>